<dbReference type="Pfam" id="PF07731">
    <property type="entry name" value="Cu-oxidase_2"/>
    <property type="match status" value="1"/>
</dbReference>
<dbReference type="PANTHER" id="PTHR11709:SF511">
    <property type="entry name" value="LACCASE"/>
    <property type="match status" value="1"/>
</dbReference>
<comment type="caution">
    <text evidence="7">The sequence shown here is derived from an EMBL/GenBank/DDBJ whole genome shotgun (WGS) entry which is preliminary data.</text>
</comment>
<proteinExistence type="inferred from homology"/>
<dbReference type="FunFam" id="2.60.40.420:FF:000045">
    <property type="entry name" value="Laccase 2"/>
    <property type="match status" value="1"/>
</dbReference>
<evidence type="ECO:0000259" key="6">
    <source>
        <dbReference type="Pfam" id="PF07732"/>
    </source>
</evidence>
<dbReference type="AlphaFoldDB" id="A0AAD5T6S5"/>
<dbReference type="InterPro" id="IPR011707">
    <property type="entry name" value="Cu-oxidase-like_N"/>
</dbReference>
<keyword evidence="2" id="KW-0186">Copper</keyword>
<dbReference type="PANTHER" id="PTHR11709">
    <property type="entry name" value="MULTI-COPPER OXIDASE"/>
    <property type="match status" value="1"/>
</dbReference>
<accession>A0AAD5T6S5</accession>
<feature type="chain" id="PRO_5042168752" description="Laccase" evidence="3">
    <location>
        <begin position="20"/>
        <end position="494"/>
    </location>
</feature>
<evidence type="ECO:0000259" key="5">
    <source>
        <dbReference type="Pfam" id="PF07731"/>
    </source>
</evidence>
<dbReference type="SUPFAM" id="SSF49503">
    <property type="entry name" value="Cupredoxins"/>
    <property type="match status" value="3"/>
</dbReference>
<protein>
    <recommendedName>
        <fullName evidence="9">Laccase</fullName>
    </recommendedName>
</protein>
<sequence length="494" mass="54726">MHFITALVVIVAIALHVCAETRVFTLNVAYTTVSPDGFAQPMMLANGEIDYPIVVNAGDTVEITVNNHLNVSTSLHWHGLFQNGTPWMDGASMATQCPIKPGGTFLYKFNVGKQTGTYWWHAHHQSQYINGLRGPFIINDPKDPYLSQYDYDVTMTLTDFFHNGSAYLLSKVFYIPNNTNAFEPLPDSGLIGGVGQYNCSVSQAHNKNCVNNNPLKKYTVKPGKRYRFRIINTAAQARYLFSIDGHNLTVIESDGVYTNPTVVNQISIHTAQRYSFILTANETCSNYWIRAEMVDTWGLASYPNGLNFDVRAILSYAGTPNEDPTTSAATVTTALNPYTLGELNGLTTDDLPDNYNDTLYFQFQYGPPTYEYPIATIDIEGDIESVNNGTYIVPSVPTLKTFLQDPNFNFSATINPYYVNNEEWALTSVNPIDSMEHPFHLHGHSFYVLEAGKLLHAPLTTATLARRDTIQVPACTGGKGSTGETGCTQGFVDM</sequence>
<dbReference type="Gene3D" id="2.60.40.420">
    <property type="entry name" value="Cupredoxins - blue copper proteins"/>
    <property type="match status" value="3"/>
</dbReference>
<evidence type="ECO:0000313" key="7">
    <source>
        <dbReference type="EMBL" id="KAJ3123074.1"/>
    </source>
</evidence>
<feature type="domain" description="Plastocyanin-like" evidence="5">
    <location>
        <begin position="401"/>
        <end position="474"/>
    </location>
</feature>
<dbReference type="Pfam" id="PF00394">
    <property type="entry name" value="Cu-oxidase"/>
    <property type="match status" value="1"/>
</dbReference>
<comment type="similarity">
    <text evidence="1">Belongs to the multicopper oxidase family.</text>
</comment>
<feature type="signal peptide" evidence="3">
    <location>
        <begin position="1"/>
        <end position="19"/>
    </location>
</feature>
<evidence type="ECO:0008006" key="9">
    <source>
        <dbReference type="Google" id="ProtNLM"/>
    </source>
</evidence>
<feature type="domain" description="Plastocyanin-like" evidence="4">
    <location>
        <begin position="152"/>
        <end position="316"/>
    </location>
</feature>
<dbReference type="InterPro" id="IPR011706">
    <property type="entry name" value="Cu-oxidase_C"/>
</dbReference>
<keyword evidence="8" id="KW-1185">Reference proteome</keyword>
<gene>
    <name evidence="7" type="ORF">HK100_011733</name>
</gene>
<name>A0AAD5T6S5_9FUNG</name>
<dbReference type="InterPro" id="IPR008972">
    <property type="entry name" value="Cupredoxin"/>
</dbReference>
<evidence type="ECO:0000313" key="8">
    <source>
        <dbReference type="Proteomes" id="UP001211907"/>
    </source>
</evidence>
<keyword evidence="3" id="KW-0732">Signal</keyword>
<organism evidence="7 8">
    <name type="scientific">Physocladia obscura</name>
    <dbReference type="NCBI Taxonomy" id="109957"/>
    <lineage>
        <taxon>Eukaryota</taxon>
        <taxon>Fungi</taxon>
        <taxon>Fungi incertae sedis</taxon>
        <taxon>Chytridiomycota</taxon>
        <taxon>Chytridiomycota incertae sedis</taxon>
        <taxon>Chytridiomycetes</taxon>
        <taxon>Chytridiales</taxon>
        <taxon>Chytriomycetaceae</taxon>
        <taxon>Physocladia</taxon>
    </lineage>
</organism>
<dbReference type="InterPro" id="IPR001117">
    <property type="entry name" value="Cu-oxidase_2nd"/>
</dbReference>
<dbReference type="Proteomes" id="UP001211907">
    <property type="component" value="Unassembled WGS sequence"/>
</dbReference>
<dbReference type="EMBL" id="JADGJH010000762">
    <property type="protein sequence ID" value="KAJ3123074.1"/>
    <property type="molecule type" value="Genomic_DNA"/>
</dbReference>
<dbReference type="Pfam" id="PF07732">
    <property type="entry name" value="Cu-oxidase_3"/>
    <property type="match status" value="1"/>
</dbReference>
<evidence type="ECO:0000256" key="3">
    <source>
        <dbReference type="SAM" id="SignalP"/>
    </source>
</evidence>
<evidence type="ECO:0000259" key="4">
    <source>
        <dbReference type="Pfam" id="PF00394"/>
    </source>
</evidence>
<dbReference type="GO" id="GO:0005507">
    <property type="term" value="F:copper ion binding"/>
    <property type="evidence" value="ECO:0007669"/>
    <property type="project" value="InterPro"/>
</dbReference>
<reference evidence="7" key="1">
    <citation type="submission" date="2020-05" db="EMBL/GenBank/DDBJ databases">
        <title>Phylogenomic resolution of chytrid fungi.</title>
        <authorList>
            <person name="Stajich J.E."/>
            <person name="Amses K."/>
            <person name="Simmons R."/>
            <person name="Seto K."/>
            <person name="Myers J."/>
            <person name="Bonds A."/>
            <person name="Quandt C.A."/>
            <person name="Barry K."/>
            <person name="Liu P."/>
            <person name="Grigoriev I."/>
            <person name="Longcore J.E."/>
            <person name="James T.Y."/>
        </authorList>
    </citation>
    <scope>NUCLEOTIDE SEQUENCE</scope>
    <source>
        <strain evidence="7">JEL0513</strain>
    </source>
</reference>
<dbReference type="InterPro" id="IPR045087">
    <property type="entry name" value="Cu-oxidase_fam"/>
</dbReference>
<dbReference type="GO" id="GO:0016491">
    <property type="term" value="F:oxidoreductase activity"/>
    <property type="evidence" value="ECO:0007669"/>
    <property type="project" value="InterPro"/>
</dbReference>
<evidence type="ECO:0000256" key="1">
    <source>
        <dbReference type="ARBA" id="ARBA00010609"/>
    </source>
</evidence>
<feature type="domain" description="Plastocyanin-like" evidence="6">
    <location>
        <begin position="28"/>
        <end position="142"/>
    </location>
</feature>
<evidence type="ECO:0000256" key="2">
    <source>
        <dbReference type="ARBA" id="ARBA00023008"/>
    </source>
</evidence>